<evidence type="ECO:0000256" key="7">
    <source>
        <dbReference type="ARBA" id="ARBA00023136"/>
    </source>
</evidence>
<feature type="transmembrane region" description="Helical" evidence="9">
    <location>
        <begin position="500"/>
        <end position="523"/>
    </location>
</feature>
<evidence type="ECO:0000256" key="8">
    <source>
        <dbReference type="PROSITE-ProRule" id="PRU00023"/>
    </source>
</evidence>
<reference evidence="11 12" key="1">
    <citation type="submission" date="2019-04" db="EMBL/GenBank/DDBJ databases">
        <title>An improved genome assembly and genetic linkage map for asparagus bean, Vigna unguiculata ssp. sesquipedialis.</title>
        <authorList>
            <person name="Xia Q."/>
            <person name="Zhang R."/>
            <person name="Dong Y."/>
        </authorList>
    </citation>
    <scope>NUCLEOTIDE SEQUENCE [LARGE SCALE GENOMIC DNA]</scope>
    <source>
        <tissue evidence="11">Leaf</tissue>
    </source>
</reference>
<comment type="subcellular location">
    <subcellularLocation>
        <location evidence="2">Cell membrane</location>
        <topology evidence="2">Peripheral membrane protein</topology>
        <orientation evidence="2">Cytoplasmic side</orientation>
    </subcellularLocation>
    <subcellularLocation>
        <location evidence="1">Membrane</location>
        <topology evidence="1">Multi-pass membrane protein</topology>
    </subcellularLocation>
</comment>
<dbReference type="PANTHER" id="PTHR24186">
    <property type="entry name" value="PROTEIN PHOSPHATASE 1 REGULATORY SUBUNIT"/>
    <property type="match status" value="1"/>
</dbReference>
<dbReference type="PROSITE" id="PS50088">
    <property type="entry name" value="ANK_REPEAT"/>
    <property type="match status" value="2"/>
</dbReference>
<evidence type="ECO:0000256" key="9">
    <source>
        <dbReference type="SAM" id="Phobius"/>
    </source>
</evidence>
<evidence type="ECO:0000256" key="4">
    <source>
        <dbReference type="ARBA" id="ARBA00022737"/>
    </source>
</evidence>
<proteinExistence type="predicted"/>
<sequence>MMKFLRCGGNICMNNDDVENNCRREEEASGNVIEENTLRSSEERRSEEAKTHGWWLLPKRTYEEIKRKNPEYDWKREINNDSDTIKQQTPMENTVLHIAALYGNDECMERVVEIGPHLLRAKNSNGDTPLHVAARAGNISALRKLVIAVSRNSKFEQLKEALSETNNQGNNLFHEALLNGHKDVIDILNLSEGLKKFIMENLFVSRNNKKTSVVDLAFEKCYENIIDVVLSGIIPNPGRILTADLSMSNARMATCVENHGILSPPFVAILKQKPGILEKIVSKKKEWIHFKDDTGRNVLHYAASTENCPNPREIVDKKGRNIVHIAAIMGKFNVIRYILQDTNDGVIDMIKDKDYDGNTPLHLAASHCHSKIVQALTWDTRVDLHYLNNNNQTALDAFEQFKEEDNPPFPQRLTWCQLKSAGIQNAEIGSHSIEVPSSPCKPKSKDAEFYKDRINTLMLVSTLITTIAFAGGFTLPGGTNSSTPGQGMALMLNHVWFKPYILYTTISMYGGISVTIILIWAQLGDVTLALFALKVARPILGVTLATLSIAFLAGVHLVISDLNWLATTVLILCVIFILLLLLLYTLLWFPSKSSNLMMRYISFYPFQFLTWLLEKDSI</sequence>
<evidence type="ECO:0000313" key="11">
    <source>
        <dbReference type="EMBL" id="QCD96154.1"/>
    </source>
</evidence>
<evidence type="ECO:0000256" key="5">
    <source>
        <dbReference type="ARBA" id="ARBA00022989"/>
    </source>
</evidence>
<feature type="repeat" description="ANK" evidence="8">
    <location>
        <begin position="125"/>
        <end position="146"/>
    </location>
</feature>
<dbReference type="SUPFAM" id="SSF48403">
    <property type="entry name" value="Ankyrin repeat"/>
    <property type="match status" value="1"/>
</dbReference>
<evidence type="ECO:0000256" key="2">
    <source>
        <dbReference type="ARBA" id="ARBA00004413"/>
    </source>
</evidence>
<keyword evidence="6 8" id="KW-0040">ANK repeat</keyword>
<evidence type="ECO:0000256" key="1">
    <source>
        <dbReference type="ARBA" id="ARBA00004141"/>
    </source>
</evidence>
<dbReference type="PROSITE" id="PS50297">
    <property type="entry name" value="ANK_REP_REGION"/>
    <property type="match status" value="2"/>
</dbReference>
<dbReference type="Proteomes" id="UP000501690">
    <property type="component" value="Linkage Group LG6"/>
</dbReference>
<keyword evidence="7 9" id="KW-0472">Membrane</keyword>
<dbReference type="InterPro" id="IPR036770">
    <property type="entry name" value="Ankyrin_rpt-contain_sf"/>
</dbReference>
<name>A0A4D6M8J7_VIGUN</name>
<organism evidence="11 12">
    <name type="scientific">Vigna unguiculata</name>
    <name type="common">Cowpea</name>
    <dbReference type="NCBI Taxonomy" id="3917"/>
    <lineage>
        <taxon>Eukaryota</taxon>
        <taxon>Viridiplantae</taxon>
        <taxon>Streptophyta</taxon>
        <taxon>Embryophyta</taxon>
        <taxon>Tracheophyta</taxon>
        <taxon>Spermatophyta</taxon>
        <taxon>Magnoliopsida</taxon>
        <taxon>eudicotyledons</taxon>
        <taxon>Gunneridae</taxon>
        <taxon>Pentapetalae</taxon>
        <taxon>rosids</taxon>
        <taxon>fabids</taxon>
        <taxon>Fabales</taxon>
        <taxon>Fabaceae</taxon>
        <taxon>Papilionoideae</taxon>
        <taxon>50 kb inversion clade</taxon>
        <taxon>NPAAA clade</taxon>
        <taxon>indigoferoid/millettioid clade</taxon>
        <taxon>Phaseoleae</taxon>
        <taxon>Vigna</taxon>
    </lineage>
</organism>
<dbReference type="Pfam" id="PF12796">
    <property type="entry name" value="Ank_2"/>
    <property type="match status" value="2"/>
</dbReference>
<feature type="transmembrane region" description="Helical" evidence="9">
    <location>
        <begin position="535"/>
        <end position="559"/>
    </location>
</feature>
<gene>
    <name evidence="11" type="ORF">DEO72_LG6g856</name>
</gene>
<keyword evidence="4" id="KW-0677">Repeat</keyword>
<dbReference type="SMART" id="SM00248">
    <property type="entry name" value="ANK"/>
    <property type="match status" value="5"/>
</dbReference>
<feature type="transmembrane region" description="Helical" evidence="9">
    <location>
        <begin position="565"/>
        <end position="589"/>
    </location>
</feature>
<dbReference type="GO" id="GO:0005886">
    <property type="term" value="C:plasma membrane"/>
    <property type="evidence" value="ECO:0007669"/>
    <property type="project" value="UniProtKB-SubCell"/>
</dbReference>
<feature type="repeat" description="ANK" evidence="8">
    <location>
        <begin position="356"/>
        <end position="376"/>
    </location>
</feature>
<evidence type="ECO:0000259" key="10">
    <source>
        <dbReference type="Pfam" id="PF13962"/>
    </source>
</evidence>
<feature type="transmembrane region" description="Helical" evidence="9">
    <location>
        <begin position="454"/>
        <end position="475"/>
    </location>
</feature>
<dbReference type="EMBL" id="CP039350">
    <property type="protein sequence ID" value="QCD96154.1"/>
    <property type="molecule type" value="Genomic_DNA"/>
</dbReference>
<dbReference type="Pfam" id="PF13962">
    <property type="entry name" value="PGG"/>
    <property type="match status" value="1"/>
</dbReference>
<feature type="domain" description="PGG" evidence="10">
    <location>
        <begin position="449"/>
        <end position="557"/>
    </location>
</feature>
<dbReference type="Gene3D" id="1.25.40.20">
    <property type="entry name" value="Ankyrin repeat-containing domain"/>
    <property type="match status" value="2"/>
</dbReference>
<evidence type="ECO:0000256" key="3">
    <source>
        <dbReference type="ARBA" id="ARBA00022692"/>
    </source>
</evidence>
<keyword evidence="11" id="KW-0675">Receptor</keyword>
<evidence type="ECO:0000256" key="6">
    <source>
        <dbReference type="ARBA" id="ARBA00023043"/>
    </source>
</evidence>
<dbReference type="PANTHER" id="PTHR24186:SF46">
    <property type="entry name" value="PROTEIN ACCELERATED CELL DEATH 6-LIKE"/>
    <property type="match status" value="1"/>
</dbReference>
<accession>A0A4D6M8J7</accession>
<keyword evidence="5 9" id="KW-1133">Transmembrane helix</keyword>
<protein>
    <submittedName>
        <fullName evidence="11">Transient receptor potential cation channel subfamily A member 1</fullName>
    </submittedName>
</protein>
<dbReference type="InterPro" id="IPR026961">
    <property type="entry name" value="PGG_dom"/>
</dbReference>
<dbReference type="InterPro" id="IPR002110">
    <property type="entry name" value="Ankyrin_rpt"/>
</dbReference>
<keyword evidence="3 9" id="KW-0812">Transmembrane</keyword>
<evidence type="ECO:0000313" key="12">
    <source>
        <dbReference type="Proteomes" id="UP000501690"/>
    </source>
</evidence>
<keyword evidence="12" id="KW-1185">Reference proteome</keyword>
<dbReference type="AlphaFoldDB" id="A0A4D6M8J7"/>